<protein>
    <recommendedName>
        <fullName evidence="2">biotin carboxylase</fullName>
        <ecNumber evidence="2">6.3.4.14</ecNumber>
    </recommendedName>
</protein>
<evidence type="ECO:0000313" key="11">
    <source>
        <dbReference type="Proteomes" id="UP000234845"/>
    </source>
</evidence>
<sequence length="455" mass="49635">MAISRLFIANRGEIAVRIVRAAHSLGIETVLGSSAADAESLAARTAHRTVIVGPAEPARSYLDEKLIVQAALGAGCDALHPGYGFLSERPALARLCEENGIAFVGPRPETIEALGDKLSARRIAEASGVPLVPGTPALESAEDACAAADEIGYPVVMKATAGGGGRGMFLARGPEDVRTSFNKASEEARAAFGDGSLYIERFVESARHVEVQVFGDGEGRVLHFGERDCSVQRRYQKLIEEAPCTVMPDAVRADLHAAAVKLTSDLNYRNAGTVEFLFDVERGEFYFIEVNARIQVEHPVSELISRRDLVAMQLQLAGGEPLNLQQSDIVLHGHAIECRVNAEDPDHGFRPSPGRLTTWEPPDMDFVRLDTFCSEGTLIPPYYDSMVGKLIVYGNNRSEALQRMDEAIGRFSLAGIKTNMPLQHFIIRHPDFRNNLITTSWLEKIGLPAFANREE</sequence>
<dbReference type="GO" id="GO:0004075">
    <property type="term" value="F:biotin carboxylase activity"/>
    <property type="evidence" value="ECO:0007669"/>
    <property type="project" value="UniProtKB-EC"/>
</dbReference>
<dbReference type="InterPro" id="IPR016185">
    <property type="entry name" value="PreATP-grasp_dom_sf"/>
</dbReference>
<dbReference type="Pfam" id="PF02786">
    <property type="entry name" value="CPSase_L_D2"/>
    <property type="match status" value="1"/>
</dbReference>
<comment type="function">
    <text evidence="1">This protein is a component of the acetyl coenzyme A carboxylase complex; first, biotin carboxylase catalyzes the carboxylation of the carrier protein and then the transcarboxylase transfers the carboxyl group to form malonyl-CoA.</text>
</comment>
<evidence type="ECO:0000256" key="2">
    <source>
        <dbReference type="ARBA" id="ARBA00013263"/>
    </source>
</evidence>
<dbReference type="SUPFAM" id="SSF51246">
    <property type="entry name" value="Rudiment single hybrid motif"/>
    <property type="match status" value="1"/>
</dbReference>
<organism evidence="10 11">
    <name type="scientific">Kineobactrum sediminis</name>
    <dbReference type="NCBI Taxonomy" id="1905677"/>
    <lineage>
        <taxon>Bacteria</taxon>
        <taxon>Pseudomonadati</taxon>
        <taxon>Pseudomonadota</taxon>
        <taxon>Gammaproteobacteria</taxon>
        <taxon>Cellvibrionales</taxon>
        <taxon>Halieaceae</taxon>
        <taxon>Kineobactrum</taxon>
    </lineage>
</organism>
<dbReference type="InterPro" id="IPR011054">
    <property type="entry name" value="Rudment_hybrid_motif"/>
</dbReference>
<dbReference type="PANTHER" id="PTHR48095:SF2">
    <property type="entry name" value="BIOTIN CARBOXYLASE, CHLOROPLASTIC"/>
    <property type="match status" value="1"/>
</dbReference>
<evidence type="ECO:0000256" key="6">
    <source>
        <dbReference type="ARBA" id="ARBA00048600"/>
    </source>
</evidence>
<keyword evidence="5 7" id="KW-0067">ATP-binding</keyword>
<dbReference type="Pfam" id="PF00289">
    <property type="entry name" value="Biotin_carb_N"/>
    <property type="match status" value="1"/>
</dbReference>
<dbReference type="FunFam" id="3.30.1490.20:FF:000018">
    <property type="entry name" value="Biotin carboxylase"/>
    <property type="match status" value="1"/>
</dbReference>
<evidence type="ECO:0000256" key="7">
    <source>
        <dbReference type="PROSITE-ProRule" id="PRU00409"/>
    </source>
</evidence>
<dbReference type="InterPro" id="IPR005481">
    <property type="entry name" value="BC-like_N"/>
</dbReference>
<dbReference type="PROSITE" id="PS50979">
    <property type="entry name" value="BC"/>
    <property type="match status" value="1"/>
</dbReference>
<keyword evidence="3 10" id="KW-0436">Ligase</keyword>
<evidence type="ECO:0000256" key="5">
    <source>
        <dbReference type="ARBA" id="ARBA00022840"/>
    </source>
</evidence>
<dbReference type="SMART" id="SM00878">
    <property type="entry name" value="Biotin_carb_C"/>
    <property type="match status" value="1"/>
</dbReference>
<dbReference type="InterPro" id="IPR011764">
    <property type="entry name" value="Biotin_carboxylation_dom"/>
</dbReference>
<dbReference type="SUPFAM" id="SSF56059">
    <property type="entry name" value="Glutathione synthetase ATP-binding domain-like"/>
    <property type="match status" value="1"/>
</dbReference>
<dbReference type="PROSITE" id="PS50975">
    <property type="entry name" value="ATP_GRASP"/>
    <property type="match status" value="1"/>
</dbReference>
<dbReference type="Proteomes" id="UP000234845">
    <property type="component" value="Unassembled WGS sequence"/>
</dbReference>
<evidence type="ECO:0000256" key="4">
    <source>
        <dbReference type="ARBA" id="ARBA00022741"/>
    </source>
</evidence>
<keyword evidence="4 7" id="KW-0547">Nucleotide-binding</keyword>
<evidence type="ECO:0000256" key="1">
    <source>
        <dbReference type="ARBA" id="ARBA00003761"/>
    </source>
</evidence>
<evidence type="ECO:0000256" key="3">
    <source>
        <dbReference type="ARBA" id="ARBA00022598"/>
    </source>
</evidence>
<gene>
    <name evidence="10" type="ORF">CWI75_13630</name>
</gene>
<dbReference type="InterPro" id="IPR005482">
    <property type="entry name" value="Biotin_COase_C"/>
</dbReference>
<dbReference type="PANTHER" id="PTHR48095">
    <property type="entry name" value="PYRUVATE CARBOXYLASE SUBUNIT A"/>
    <property type="match status" value="1"/>
</dbReference>
<proteinExistence type="predicted"/>
<dbReference type="InterPro" id="IPR051602">
    <property type="entry name" value="ACC_Biotin_Carboxylase"/>
</dbReference>
<name>A0A2N5Y060_9GAMM</name>
<evidence type="ECO:0000259" key="9">
    <source>
        <dbReference type="PROSITE" id="PS50979"/>
    </source>
</evidence>
<dbReference type="GO" id="GO:0005524">
    <property type="term" value="F:ATP binding"/>
    <property type="evidence" value="ECO:0007669"/>
    <property type="project" value="UniProtKB-UniRule"/>
</dbReference>
<dbReference type="PROSITE" id="PS00867">
    <property type="entry name" value="CPSASE_2"/>
    <property type="match status" value="1"/>
</dbReference>
<accession>A0A2N5Y060</accession>
<dbReference type="EC" id="6.3.4.14" evidence="2"/>
<feature type="domain" description="Biotin carboxylation" evidence="9">
    <location>
        <begin position="2"/>
        <end position="447"/>
    </location>
</feature>
<keyword evidence="11" id="KW-1185">Reference proteome</keyword>
<dbReference type="SUPFAM" id="SSF52440">
    <property type="entry name" value="PreATP-grasp domain"/>
    <property type="match status" value="1"/>
</dbReference>
<dbReference type="Pfam" id="PF02785">
    <property type="entry name" value="Biotin_carb_C"/>
    <property type="match status" value="1"/>
</dbReference>
<dbReference type="AlphaFoldDB" id="A0A2N5Y060"/>
<dbReference type="GO" id="GO:0046872">
    <property type="term" value="F:metal ion binding"/>
    <property type="evidence" value="ECO:0007669"/>
    <property type="project" value="InterPro"/>
</dbReference>
<evidence type="ECO:0000313" key="10">
    <source>
        <dbReference type="EMBL" id="PLW81784.1"/>
    </source>
</evidence>
<dbReference type="Gene3D" id="3.30.470.20">
    <property type="entry name" value="ATP-grasp fold, B domain"/>
    <property type="match status" value="1"/>
</dbReference>
<dbReference type="InterPro" id="IPR005479">
    <property type="entry name" value="CPAse_ATP-bd"/>
</dbReference>
<dbReference type="OrthoDB" id="9803706at2"/>
<dbReference type="RefSeq" id="WP_101522067.1">
    <property type="nucleotide sequence ID" value="NZ_PKLZ01000010.1"/>
</dbReference>
<dbReference type="InterPro" id="IPR011761">
    <property type="entry name" value="ATP-grasp"/>
</dbReference>
<evidence type="ECO:0000259" key="8">
    <source>
        <dbReference type="PROSITE" id="PS50975"/>
    </source>
</evidence>
<reference evidence="11" key="1">
    <citation type="submission" date="2017-11" db="EMBL/GenBank/DDBJ databases">
        <title>The draft genome sequence of Chromatocurvus sp. F02.</title>
        <authorList>
            <person name="Du Z.-J."/>
            <person name="Chang Y.-Q."/>
        </authorList>
    </citation>
    <scope>NUCLEOTIDE SEQUENCE [LARGE SCALE GENOMIC DNA]</scope>
    <source>
        <strain evidence="11">F02</strain>
    </source>
</reference>
<comment type="catalytic activity">
    <reaction evidence="6">
        <text>N(6)-biotinyl-L-lysyl-[protein] + hydrogencarbonate + ATP = N(6)-carboxybiotinyl-L-lysyl-[protein] + ADP + phosphate + H(+)</text>
        <dbReference type="Rhea" id="RHEA:13501"/>
        <dbReference type="Rhea" id="RHEA-COMP:10505"/>
        <dbReference type="Rhea" id="RHEA-COMP:10506"/>
        <dbReference type="ChEBI" id="CHEBI:15378"/>
        <dbReference type="ChEBI" id="CHEBI:17544"/>
        <dbReference type="ChEBI" id="CHEBI:30616"/>
        <dbReference type="ChEBI" id="CHEBI:43474"/>
        <dbReference type="ChEBI" id="CHEBI:83144"/>
        <dbReference type="ChEBI" id="CHEBI:83145"/>
        <dbReference type="ChEBI" id="CHEBI:456216"/>
        <dbReference type="EC" id="6.3.4.14"/>
    </reaction>
</comment>
<dbReference type="PROSITE" id="PS00866">
    <property type="entry name" value="CPSASE_1"/>
    <property type="match status" value="1"/>
</dbReference>
<comment type="caution">
    <text evidence="10">The sequence shown here is derived from an EMBL/GenBank/DDBJ whole genome shotgun (WGS) entry which is preliminary data.</text>
</comment>
<dbReference type="EMBL" id="PKLZ01000010">
    <property type="protein sequence ID" value="PLW81784.1"/>
    <property type="molecule type" value="Genomic_DNA"/>
</dbReference>
<feature type="domain" description="ATP-grasp" evidence="8">
    <location>
        <begin position="121"/>
        <end position="318"/>
    </location>
</feature>